<dbReference type="AlphaFoldDB" id="A5DKV6"/>
<keyword evidence="1" id="KW-0472">Membrane</keyword>
<dbReference type="RefSeq" id="XP_001484525.1">
    <property type="nucleotide sequence ID" value="XM_001484475.1"/>
</dbReference>
<dbReference type="EMBL" id="CH408158">
    <property type="protein sequence ID" value="EDK39808.1"/>
    <property type="molecule type" value="Genomic_DNA"/>
</dbReference>
<name>A5DKV6_PICGU</name>
<reference evidence="2 3" key="1">
    <citation type="journal article" date="2009" name="Nature">
        <title>Evolution of pathogenicity and sexual reproduction in eight Candida genomes.</title>
        <authorList>
            <person name="Butler G."/>
            <person name="Rasmussen M.D."/>
            <person name="Lin M.F."/>
            <person name="Santos M.A."/>
            <person name="Sakthikumar S."/>
            <person name="Munro C.A."/>
            <person name="Rheinbay E."/>
            <person name="Grabherr M."/>
            <person name="Forche A."/>
            <person name="Reedy J.L."/>
            <person name="Agrafioti I."/>
            <person name="Arnaud M.B."/>
            <person name="Bates S."/>
            <person name="Brown A.J."/>
            <person name="Brunke S."/>
            <person name="Costanzo M.C."/>
            <person name="Fitzpatrick D.A."/>
            <person name="de Groot P.W."/>
            <person name="Harris D."/>
            <person name="Hoyer L.L."/>
            <person name="Hube B."/>
            <person name="Klis F.M."/>
            <person name="Kodira C."/>
            <person name="Lennard N."/>
            <person name="Logue M.E."/>
            <person name="Martin R."/>
            <person name="Neiman A.M."/>
            <person name="Nikolaou E."/>
            <person name="Quail M.A."/>
            <person name="Quinn J."/>
            <person name="Santos M.C."/>
            <person name="Schmitzberger F.F."/>
            <person name="Sherlock G."/>
            <person name="Shah P."/>
            <person name="Silverstein K.A."/>
            <person name="Skrzypek M.S."/>
            <person name="Soll D."/>
            <person name="Staggs R."/>
            <person name="Stansfield I."/>
            <person name="Stumpf M.P."/>
            <person name="Sudbery P.E."/>
            <person name="Srikantha T."/>
            <person name="Zeng Q."/>
            <person name="Berman J."/>
            <person name="Berriman M."/>
            <person name="Heitman J."/>
            <person name="Gow N.A."/>
            <person name="Lorenz M.C."/>
            <person name="Birren B.W."/>
            <person name="Kellis M."/>
            <person name="Cuomo C.A."/>
        </authorList>
    </citation>
    <scope>NUCLEOTIDE SEQUENCE [LARGE SCALE GENOMIC DNA]</scope>
    <source>
        <strain evidence="3">ATCC 6260 / CBS 566 / DSM 6381 / JCM 1539 / NBRC 10279 / NRRL Y-324</strain>
    </source>
</reference>
<dbReference type="KEGG" id="pgu:PGUG_03907"/>
<dbReference type="GeneID" id="5126435"/>
<keyword evidence="1" id="KW-1133">Transmembrane helix</keyword>
<dbReference type="InParanoid" id="A5DKV6"/>
<accession>A5DKV6</accession>
<dbReference type="VEuPathDB" id="FungiDB:PGUG_03907"/>
<evidence type="ECO:0000256" key="1">
    <source>
        <dbReference type="SAM" id="Phobius"/>
    </source>
</evidence>
<keyword evidence="1" id="KW-0812">Transmembrane</keyword>
<feature type="transmembrane region" description="Helical" evidence="1">
    <location>
        <begin position="20"/>
        <end position="39"/>
    </location>
</feature>
<keyword evidence="3" id="KW-1185">Reference proteome</keyword>
<evidence type="ECO:0000313" key="2">
    <source>
        <dbReference type="EMBL" id="EDK39808.1"/>
    </source>
</evidence>
<organism evidence="2 3">
    <name type="scientific">Meyerozyma guilliermondii (strain ATCC 6260 / CBS 566 / DSM 6381 / JCM 1539 / NBRC 10279 / NRRL Y-324)</name>
    <name type="common">Yeast</name>
    <name type="synonym">Candida guilliermondii</name>
    <dbReference type="NCBI Taxonomy" id="294746"/>
    <lineage>
        <taxon>Eukaryota</taxon>
        <taxon>Fungi</taxon>
        <taxon>Dikarya</taxon>
        <taxon>Ascomycota</taxon>
        <taxon>Saccharomycotina</taxon>
        <taxon>Pichiomycetes</taxon>
        <taxon>Debaryomycetaceae</taxon>
        <taxon>Meyerozyma</taxon>
    </lineage>
</organism>
<dbReference type="HOGENOM" id="CLU_1511136_0_0_1"/>
<sequence length="178" mass="19320">MITVLTTRAKRRGNRVEHRFFSVLGLASGVVPMSISSIGREGCSSIRGVNTPLPITSLSCRFSSLSCRYSSLRCRFSSLSCLNLSTICCGVIPSNWSGFNSLSSWLSHSTACCGVIPSSWSGFSSPTSCGGVSSCIVGVDMITNEVKYKCEFCNRFMSRDQITDRSRDDILHRGCSVV</sequence>
<dbReference type="Proteomes" id="UP000001997">
    <property type="component" value="Unassembled WGS sequence"/>
</dbReference>
<protein>
    <submittedName>
        <fullName evidence="2">Uncharacterized protein</fullName>
    </submittedName>
</protein>
<proteinExistence type="predicted"/>
<gene>
    <name evidence="2" type="ORF">PGUG_03907</name>
</gene>
<evidence type="ECO:0000313" key="3">
    <source>
        <dbReference type="Proteomes" id="UP000001997"/>
    </source>
</evidence>